<dbReference type="EMBL" id="PEWY01000032">
    <property type="protein sequence ID" value="PIU37383.1"/>
    <property type="molecule type" value="Genomic_DNA"/>
</dbReference>
<dbReference type="InterPro" id="IPR007460">
    <property type="entry name" value="BrnT_toxin"/>
</dbReference>
<dbReference type="AlphaFoldDB" id="A0A2M6YV51"/>
<accession>A0A2M6YV51</accession>
<evidence type="ECO:0008006" key="3">
    <source>
        <dbReference type="Google" id="ProtNLM"/>
    </source>
</evidence>
<dbReference type="Gene3D" id="3.10.450.530">
    <property type="entry name" value="Ribonuclease toxin, BrnT, of type II toxin-antitoxin system"/>
    <property type="match status" value="1"/>
</dbReference>
<dbReference type="Pfam" id="PF04365">
    <property type="entry name" value="BrnT_toxin"/>
    <property type="match status" value="1"/>
</dbReference>
<name>A0A2M6YV51_9BACT</name>
<evidence type="ECO:0000313" key="1">
    <source>
        <dbReference type="EMBL" id="PIU37383.1"/>
    </source>
</evidence>
<sequence>MTHYLSLDFVSDSIYTNKVKIIEKSIEFEWDRGNIDKNWLKHRVTNKESEESFFDKNKIIYKDIFHSNKEKRYILLGRAKNYKLLYIVFTIRNEKIRIISSRKTDKKEEKIYEKNS</sequence>
<reference evidence="2" key="1">
    <citation type="submission" date="2017-09" db="EMBL/GenBank/DDBJ databases">
        <title>Depth-based differentiation of microbial function through sediment-hosted aquifers and enrichment of novel symbionts in the deep terrestrial subsurface.</title>
        <authorList>
            <person name="Probst A.J."/>
            <person name="Ladd B."/>
            <person name="Jarett J.K."/>
            <person name="Geller-Mcgrath D.E."/>
            <person name="Sieber C.M.K."/>
            <person name="Emerson J.B."/>
            <person name="Anantharaman K."/>
            <person name="Thomas B.C."/>
            <person name="Malmstrom R."/>
            <person name="Stieglmeier M."/>
            <person name="Klingl A."/>
            <person name="Woyke T."/>
            <person name="Ryan C.M."/>
            <person name="Banfield J.F."/>
        </authorList>
    </citation>
    <scope>NUCLEOTIDE SEQUENCE [LARGE SCALE GENOMIC DNA]</scope>
</reference>
<evidence type="ECO:0000313" key="2">
    <source>
        <dbReference type="Proteomes" id="UP000230184"/>
    </source>
</evidence>
<proteinExistence type="predicted"/>
<comment type="caution">
    <text evidence="1">The sequence shown here is derived from an EMBL/GenBank/DDBJ whole genome shotgun (WGS) entry which is preliminary data.</text>
</comment>
<protein>
    <recommendedName>
        <fullName evidence="3">BrnT family toxin</fullName>
    </recommendedName>
</protein>
<organism evidence="1 2">
    <name type="scientific">Candidatus Roizmanbacteria bacterium CG07_land_8_20_14_0_80_34_15</name>
    <dbReference type="NCBI Taxonomy" id="1974849"/>
    <lineage>
        <taxon>Bacteria</taxon>
        <taxon>Candidatus Roizmaniibacteriota</taxon>
    </lineage>
</organism>
<gene>
    <name evidence="1" type="ORF">COT02_01195</name>
</gene>
<dbReference type="Proteomes" id="UP000230184">
    <property type="component" value="Unassembled WGS sequence"/>
</dbReference>
<dbReference type="InterPro" id="IPR038573">
    <property type="entry name" value="BrnT_sf"/>
</dbReference>